<protein>
    <submittedName>
        <fullName evidence="1">Uncharacterized protein</fullName>
    </submittedName>
</protein>
<proteinExistence type="predicted"/>
<dbReference type="AlphaFoldDB" id="A0A8X6T1Q9"/>
<keyword evidence="2" id="KW-1185">Reference proteome</keyword>
<name>A0A8X6T1Q9_NEPPI</name>
<gene>
    <name evidence="1" type="ORF">NPIL_73201</name>
</gene>
<dbReference type="Proteomes" id="UP000887013">
    <property type="component" value="Unassembled WGS sequence"/>
</dbReference>
<evidence type="ECO:0000313" key="2">
    <source>
        <dbReference type="Proteomes" id="UP000887013"/>
    </source>
</evidence>
<evidence type="ECO:0000313" key="1">
    <source>
        <dbReference type="EMBL" id="GFS73912.1"/>
    </source>
</evidence>
<comment type="caution">
    <text evidence="1">The sequence shown here is derived from an EMBL/GenBank/DDBJ whole genome shotgun (WGS) entry which is preliminary data.</text>
</comment>
<reference evidence="1" key="1">
    <citation type="submission" date="2020-08" db="EMBL/GenBank/DDBJ databases">
        <title>Multicomponent nature underlies the extraordinary mechanical properties of spider dragline silk.</title>
        <authorList>
            <person name="Kono N."/>
            <person name="Nakamura H."/>
            <person name="Mori M."/>
            <person name="Yoshida Y."/>
            <person name="Ohtoshi R."/>
            <person name="Malay A.D."/>
            <person name="Moran D.A.P."/>
            <person name="Tomita M."/>
            <person name="Numata K."/>
            <person name="Arakawa K."/>
        </authorList>
    </citation>
    <scope>NUCLEOTIDE SEQUENCE</scope>
</reference>
<accession>A0A8X6T1Q9</accession>
<sequence length="93" mass="10534">MNEIHGQYYETSFSLFASGNKNSRFKKKTLVSLLPISVCFDDKFLGNGILSRETESEEVDISDVWKEIDTLPQLESFEGNSSMALKFLTISMV</sequence>
<dbReference type="EMBL" id="BMAW01001407">
    <property type="protein sequence ID" value="GFS73912.1"/>
    <property type="molecule type" value="Genomic_DNA"/>
</dbReference>
<organism evidence="1 2">
    <name type="scientific">Nephila pilipes</name>
    <name type="common">Giant wood spider</name>
    <name type="synonym">Nephila maculata</name>
    <dbReference type="NCBI Taxonomy" id="299642"/>
    <lineage>
        <taxon>Eukaryota</taxon>
        <taxon>Metazoa</taxon>
        <taxon>Ecdysozoa</taxon>
        <taxon>Arthropoda</taxon>
        <taxon>Chelicerata</taxon>
        <taxon>Arachnida</taxon>
        <taxon>Araneae</taxon>
        <taxon>Araneomorphae</taxon>
        <taxon>Entelegynae</taxon>
        <taxon>Araneoidea</taxon>
        <taxon>Nephilidae</taxon>
        <taxon>Nephila</taxon>
    </lineage>
</organism>